<name>A0A4R1CI74_9ACTN</name>
<sequence>MSISHVLLGVLSSGPAHGYDLKREHDIRFPGAKELPYGQVYAALQRLERDGLVEVAETVRDGGPERTVYALTESGRAELDTWLASPESAGPYPADELVRKAVTALRTGVDARSFLARQREVHLARLRELLAAQDATTDPAGRAAIDHAVFHLDADLRWLEAAEGRLNAPSSSNHQGDPS</sequence>
<feature type="domain" description="Transcription regulator PadR N-terminal" evidence="1">
    <location>
        <begin position="7"/>
        <end position="80"/>
    </location>
</feature>
<dbReference type="AlphaFoldDB" id="A0A4R1CI74"/>
<dbReference type="Proteomes" id="UP000295453">
    <property type="component" value="Unassembled WGS sequence"/>
</dbReference>
<protein>
    <submittedName>
        <fullName evidence="2">PadR family transcriptional regulator</fullName>
    </submittedName>
</protein>
<accession>A0A4R1CI74</accession>
<evidence type="ECO:0000313" key="2">
    <source>
        <dbReference type="EMBL" id="TCJ31163.1"/>
    </source>
</evidence>
<dbReference type="InterPro" id="IPR036388">
    <property type="entry name" value="WH-like_DNA-bd_sf"/>
</dbReference>
<dbReference type="SUPFAM" id="SSF46785">
    <property type="entry name" value="Winged helix' DNA-binding domain"/>
    <property type="match status" value="1"/>
</dbReference>
<proteinExistence type="predicted"/>
<evidence type="ECO:0000313" key="3">
    <source>
        <dbReference type="Proteomes" id="UP000295453"/>
    </source>
</evidence>
<evidence type="ECO:0000259" key="1">
    <source>
        <dbReference type="Pfam" id="PF03551"/>
    </source>
</evidence>
<keyword evidence="3" id="KW-1185">Reference proteome</keyword>
<dbReference type="EMBL" id="SJZJ01000001">
    <property type="protein sequence ID" value="TCJ31163.1"/>
    <property type="molecule type" value="Genomic_DNA"/>
</dbReference>
<organism evidence="2 3">
    <name type="scientific">Nocardioides jejuensis</name>
    <dbReference type="NCBI Taxonomy" id="2502782"/>
    <lineage>
        <taxon>Bacteria</taxon>
        <taxon>Bacillati</taxon>
        <taxon>Actinomycetota</taxon>
        <taxon>Actinomycetes</taxon>
        <taxon>Propionibacteriales</taxon>
        <taxon>Nocardioidaceae</taxon>
        <taxon>Nocardioides</taxon>
    </lineage>
</organism>
<gene>
    <name evidence="2" type="ORF">EPD65_00915</name>
</gene>
<reference evidence="2 3" key="1">
    <citation type="submission" date="2019-03" db="EMBL/GenBank/DDBJ databases">
        <authorList>
            <person name="Kim M.K.M."/>
        </authorList>
    </citation>
    <scope>NUCLEOTIDE SEQUENCE [LARGE SCALE GENOMIC DNA]</scope>
    <source>
        <strain evidence="2 3">18JY15-6</strain>
    </source>
</reference>
<comment type="caution">
    <text evidence="2">The sequence shown here is derived from an EMBL/GenBank/DDBJ whole genome shotgun (WGS) entry which is preliminary data.</text>
</comment>
<dbReference type="OrthoDB" id="3186544at2"/>
<dbReference type="Gene3D" id="1.10.10.10">
    <property type="entry name" value="Winged helix-like DNA-binding domain superfamily/Winged helix DNA-binding domain"/>
    <property type="match status" value="1"/>
</dbReference>
<dbReference type="RefSeq" id="WP_131581028.1">
    <property type="nucleotide sequence ID" value="NZ_SJZJ01000001.1"/>
</dbReference>
<dbReference type="Pfam" id="PF03551">
    <property type="entry name" value="PadR"/>
    <property type="match status" value="1"/>
</dbReference>
<dbReference type="InterPro" id="IPR005149">
    <property type="entry name" value="Tscrpt_reg_PadR_N"/>
</dbReference>
<dbReference type="PANTHER" id="PTHR43252:SF6">
    <property type="entry name" value="NEGATIVE TRANSCRIPTION REGULATOR PADR"/>
    <property type="match status" value="1"/>
</dbReference>
<dbReference type="PANTHER" id="PTHR43252">
    <property type="entry name" value="TRANSCRIPTIONAL REGULATOR YQJI"/>
    <property type="match status" value="1"/>
</dbReference>
<dbReference type="InterPro" id="IPR036390">
    <property type="entry name" value="WH_DNA-bd_sf"/>
</dbReference>